<feature type="domain" description="Ig-like" evidence="3">
    <location>
        <begin position="384"/>
        <end position="522"/>
    </location>
</feature>
<feature type="domain" description="Ig-like" evidence="3">
    <location>
        <begin position="312"/>
        <end position="379"/>
    </location>
</feature>
<dbReference type="CDD" id="cd00096">
    <property type="entry name" value="Ig"/>
    <property type="match status" value="1"/>
</dbReference>
<dbReference type="Proteomes" id="UP000316759">
    <property type="component" value="Unassembled WGS sequence"/>
</dbReference>
<protein>
    <recommendedName>
        <fullName evidence="3">Ig-like domain-containing protein</fullName>
    </recommendedName>
</protein>
<dbReference type="InterPro" id="IPR013783">
    <property type="entry name" value="Ig-like_fold"/>
</dbReference>
<feature type="signal peptide" evidence="2">
    <location>
        <begin position="1"/>
        <end position="19"/>
    </location>
</feature>
<feature type="region of interest" description="Disordered" evidence="1">
    <location>
        <begin position="1230"/>
        <end position="1275"/>
    </location>
</feature>
<feature type="compositionally biased region" description="Low complexity" evidence="1">
    <location>
        <begin position="1612"/>
        <end position="1632"/>
    </location>
</feature>
<feature type="compositionally biased region" description="Basic and acidic residues" evidence="1">
    <location>
        <begin position="1670"/>
        <end position="1690"/>
    </location>
</feature>
<evidence type="ECO:0000256" key="1">
    <source>
        <dbReference type="SAM" id="MobiDB-lite"/>
    </source>
</evidence>
<dbReference type="SUPFAM" id="SSF48726">
    <property type="entry name" value="Immunoglobulin"/>
    <property type="match status" value="2"/>
</dbReference>
<evidence type="ECO:0000313" key="4">
    <source>
        <dbReference type="EMBL" id="TPP66006.1"/>
    </source>
</evidence>
<dbReference type="EMBL" id="SUNJ01002399">
    <property type="protein sequence ID" value="TPP66006.1"/>
    <property type="molecule type" value="Genomic_DNA"/>
</dbReference>
<feature type="compositionally biased region" description="Polar residues" evidence="1">
    <location>
        <begin position="1254"/>
        <end position="1270"/>
    </location>
</feature>
<dbReference type="PROSITE" id="PS50835">
    <property type="entry name" value="IG_LIKE"/>
    <property type="match status" value="3"/>
</dbReference>
<evidence type="ECO:0000256" key="2">
    <source>
        <dbReference type="SAM" id="SignalP"/>
    </source>
</evidence>
<feature type="region of interest" description="Disordered" evidence="1">
    <location>
        <begin position="1663"/>
        <end position="1802"/>
    </location>
</feature>
<proteinExistence type="predicted"/>
<comment type="caution">
    <text evidence="4">The sequence shown here is derived from an EMBL/GenBank/DDBJ whole genome shotgun (WGS) entry which is preliminary data.</text>
</comment>
<feature type="region of interest" description="Disordered" evidence="1">
    <location>
        <begin position="1586"/>
        <end position="1640"/>
    </location>
</feature>
<dbReference type="InterPro" id="IPR003599">
    <property type="entry name" value="Ig_sub"/>
</dbReference>
<dbReference type="InterPro" id="IPR007110">
    <property type="entry name" value="Ig-like_dom"/>
</dbReference>
<feature type="region of interest" description="Disordered" evidence="1">
    <location>
        <begin position="1304"/>
        <end position="1325"/>
    </location>
</feature>
<dbReference type="OrthoDB" id="5969272at2759"/>
<feature type="compositionally biased region" description="Low complexity" evidence="1">
    <location>
        <begin position="1785"/>
        <end position="1802"/>
    </location>
</feature>
<dbReference type="STRING" id="46835.A0A504YZV4"/>
<accession>A0A504YZV4</accession>
<name>A0A504YZV4_FASGI</name>
<feature type="chain" id="PRO_5021468331" description="Ig-like domain-containing protein" evidence="2">
    <location>
        <begin position="20"/>
        <end position="1802"/>
    </location>
</feature>
<organism evidence="4 5">
    <name type="scientific">Fasciola gigantica</name>
    <name type="common">Giant liver fluke</name>
    <dbReference type="NCBI Taxonomy" id="46835"/>
    <lineage>
        <taxon>Eukaryota</taxon>
        <taxon>Metazoa</taxon>
        <taxon>Spiralia</taxon>
        <taxon>Lophotrochozoa</taxon>
        <taxon>Platyhelminthes</taxon>
        <taxon>Trematoda</taxon>
        <taxon>Digenea</taxon>
        <taxon>Plagiorchiida</taxon>
        <taxon>Echinostomata</taxon>
        <taxon>Echinostomatoidea</taxon>
        <taxon>Fasciolidae</taxon>
        <taxon>Fasciola</taxon>
    </lineage>
</organism>
<reference evidence="4 5" key="1">
    <citation type="submission" date="2019-04" db="EMBL/GenBank/DDBJ databases">
        <title>Annotation for the trematode Fasciola gigantica.</title>
        <authorList>
            <person name="Choi Y.-J."/>
        </authorList>
    </citation>
    <scope>NUCLEOTIDE SEQUENCE [LARGE SCALE GENOMIC DNA]</scope>
    <source>
        <strain evidence="4">Uganda_cow_1</strain>
    </source>
</reference>
<evidence type="ECO:0000259" key="3">
    <source>
        <dbReference type="PROSITE" id="PS50835"/>
    </source>
</evidence>
<dbReference type="SMART" id="SM00409">
    <property type="entry name" value="IG"/>
    <property type="match status" value="3"/>
</dbReference>
<dbReference type="Gene3D" id="2.60.40.10">
    <property type="entry name" value="Immunoglobulins"/>
    <property type="match status" value="1"/>
</dbReference>
<feature type="compositionally biased region" description="Low complexity" evidence="1">
    <location>
        <begin position="1740"/>
        <end position="1749"/>
    </location>
</feature>
<keyword evidence="2" id="KW-0732">Signal</keyword>
<sequence length="1802" mass="199882">MKFFAVVHFLFCSVNVATIVDNNEDKQDLPSFIKEPPSVVYYPFSERAFEINEQPAAFDLEAIVYPSNSTVTIAASVPDDPENYLFLPVLRTSTHVDHSSSSVSFHQPYAILYTTSQQATQPYDKHTWKARVYNLLPNAMLHLLASTSSGTIRSRPIRLIHTELPGFPRFADESLSLLIGNTGRLVCHLPRAQPSLPVVNFYQNGIRLDLSDGQWYTVFGFGFENKIKECCEPIAEPHEKVPVRLQFSSDDPEISYLYGHLVTSSSSTSSLSSSGPDLTHEKDAALANLKSITTSKNLISIGGRINNADGSTVISSTPTRVFMVPEGMNLTLFCTYESAPIVSTRWFFDAPQSNVYQDGRFGVLMISHVTKNNEATYTCSPNIPALETTRKSFKILVKQRKLLKMEPGPMVTVGTGQNISLHCGHQKTKHQAHSSKEFSALPTMSHDSDSDFRHLTLGTDLGWYHDGKSIGIKQKYDKTFIEVNTDGTRLHIINISNYDQGIYQCWKIDGTGAWSTASSVVTMGSETRHESEMQEAKAGEGITQERTREGLTGHMTCNVSAILRKGPLKRTDSGIQPNDVVIVWYRGASDSEPIDLSSNQFGGIKYLRTTVDWASQILSVVNPRKSKDDGLYACKVYDRSTNSVLGEMKFELIIDSERKVVPEDTPKEMESKALTSVQAKNDHMKIQTVMGEISNIQDISSRIKSVLKREFPISTPKIRRLANFTTGIHVSWLLSDRTVASQIERFEVELRMLKSTTDGRSMRIRRSETALRASLLPFSVDETYWTLPSRIANAGVKNEICLAENKGIQAGRVYSVRIVGIVRPEDQIEFTSEIAVKSPWSNRISFENLVSLQPTITTLLAANRTQLKLEWTMPTRSSWDLPVQLSNGAIYVHFQALLTPLVLDKNYSYPQKSRWKSCYQGTDGASEHTSLKQSFLGSWHLNGDGRDWKPFRSTIGNLRQNTTYAVGSFARTRAHTLDISSQLTEQKVNILSHGLYLAALLSPAEHTERLEAKCARWYTLLSAEAIEQTLIVDNGEMRTPLDRADKDAKKTASANTAEIMNRIDQADTKSPADQESHILVVILGSLAGVLLVISLALIGLCIWYHLRTKRLVYQEAIESPNKLGMTTSSLELSSTPNAYLVNTTNPVLNFMDSSYQGVQFTGSPQMQHLGITNPSLRQLAELQSLYQFPGYSPPHNWSTVPFNPAEEIHQQVLQQQHQQPEKQQTWLNASLAKPSGSKGITLPGPYPYEKRPNPVQSAVHHQNHRQTGNEQELDSLLRRNSDLSEKAAHTNELKRDQFIAFIGSPNDNLSSPDASDDNEDGDGARIIQNDQSSSIYSHIGSESTLNELPPKLLDRQGCFSPQPPPPPPIGAGLLGRLALFTPQVTHAGVFQASGNPQIQRPIPMYLSATTTHPQIPSSDLWNTGILPVNLGASSNWLNYPAVQASLLARQQSVPFGHYTPMLVDSTLTPSQYPITQPPAMFYRTLPNRRTLDLTPRNSVATITTAVAATGTTATMMDQRLPIQDPLLKLQSNEWSHGAGIHVENEPLFDSKAAVSLGRDQPRQESDLDHLDDDHPNAQFVLKSWMNNSSKPDSLRDASCAGAPRQVQASSKPPSSAESGRGSRPSGAGSERSNSGEERKHHELARTFGDSGVDLHASVNNEVELSQISRKKADESPDKDKRLDQPIENKGTKFTKPGRFRPYKTVNQTNSTRMTDDEVNSTAGEPTTDKHNNRTHRHNELSSQSSLDSSGLKRCDGDQRKSVDHLEPDTWQLRDPCGRKEAITKPVSPSAEAPSISSSILIA</sequence>
<feature type="domain" description="Ig-like" evidence="3">
    <location>
        <begin position="531"/>
        <end position="651"/>
    </location>
</feature>
<evidence type="ECO:0000313" key="5">
    <source>
        <dbReference type="Proteomes" id="UP000316759"/>
    </source>
</evidence>
<dbReference type="InterPro" id="IPR036179">
    <property type="entry name" value="Ig-like_dom_sf"/>
</dbReference>
<feature type="region of interest" description="Disordered" evidence="1">
    <location>
        <begin position="1351"/>
        <end position="1370"/>
    </location>
</feature>
<keyword evidence="5" id="KW-1185">Reference proteome</keyword>
<feature type="compositionally biased region" description="Basic and acidic residues" evidence="1">
    <location>
        <begin position="1750"/>
        <end position="1767"/>
    </location>
</feature>
<gene>
    <name evidence="4" type="ORF">FGIG_00507</name>
</gene>